<keyword evidence="3" id="KW-1185">Reference proteome</keyword>
<comment type="caution">
    <text evidence="2">The sequence shown here is derived from an EMBL/GenBank/DDBJ whole genome shotgun (WGS) entry which is preliminary data.</text>
</comment>
<reference evidence="2 3" key="1">
    <citation type="submission" date="2013-10" db="EMBL/GenBank/DDBJ databases">
        <authorList>
            <person name="Ichikawa N."/>
            <person name="Kimura A."/>
            <person name="Ohji S."/>
            <person name="Hosoyama A."/>
            <person name="Fujita N."/>
        </authorList>
    </citation>
    <scope>NUCLEOTIDE SEQUENCE [LARGE SCALE GENOMIC DNA]</scope>
    <source>
        <strain evidence="2 3">NBRC 102217</strain>
    </source>
</reference>
<proteinExistence type="predicted"/>
<keyword evidence="1" id="KW-0472">Membrane</keyword>
<evidence type="ECO:0000256" key="1">
    <source>
        <dbReference type="SAM" id="Phobius"/>
    </source>
</evidence>
<dbReference type="AlphaFoldDB" id="V5F351"/>
<gene>
    <name evidence="2" type="ORF">VHA01S_022_00120</name>
</gene>
<keyword evidence="1" id="KW-0812">Transmembrane</keyword>
<keyword evidence="1" id="KW-1133">Transmembrane helix</keyword>
<name>V5F351_9VIBR</name>
<sequence length="120" mass="13776">MAAEKLTKGRLIQIIVTFSVLIIAFTWRTFTHDQSNAIKKVKCNTQEICQISLNKKEYQLDLDVKNSRFRLITNGNDENKGFVEFKGATYQISEFIAVDSLNNFDFSIRNGQHSINVNVK</sequence>
<reference evidence="2 3" key="2">
    <citation type="submission" date="2013-11" db="EMBL/GenBank/DDBJ databases">
        <title>Whole genome shotgun sequence of Vibrio halioticoli NBRC 102217.</title>
        <authorList>
            <person name="Isaki S."/>
            <person name="Kimura A."/>
            <person name="Ohji S."/>
            <person name="Hosoyama A."/>
            <person name="Fujita N."/>
            <person name="Hashimoto M."/>
            <person name="Hosoyama Y."/>
            <person name="Yamazoe A."/>
        </authorList>
    </citation>
    <scope>NUCLEOTIDE SEQUENCE [LARGE SCALE GENOMIC DNA]</scope>
    <source>
        <strain evidence="2 3">NBRC 102217</strain>
    </source>
</reference>
<dbReference type="RefSeq" id="WP_023403948.1">
    <property type="nucleotide sequence ID" value="NZ_BAUJ01000022.1"/>
</dbReference>
<organism evidence="2 3">
    <name type="scientific">Vibrio halioticoli NBRC 102217</name>
    <dbReference type="NCBI Taxonomy" id="1219072"/>
    <lineage>
        <taxon>Bacteria</taxon>
        <taxon>Pseudomonadati</taxon>
        <taxon>Pseudomonadota</taxon>
        <taxon>Gammaproteobacteria</taxon>
        <taxon>Vibrionales</taxon>
        <taxon>Vibrionaceae</taxon>
        <taxon>Vibrio</taxon>
    </lineage>
</organism>
<evidence type="ECO:0000313" key="3">
    <source>
        <dbReference type="Proteomes" id="UP000017800"/>
    </source>
</evidence>
<evidence type="ECO:0000313" key="2">
    <source>
        <dbReference type="EMBL" id="GAD89584.1"/>
    </source>
</evidence>
<accession>V5F351</accession>
<dbReference type="OrthoDB" id="5917376at2"/>
<feature type="transmembrane region" description="Helical" evidence="1">
    <location>
        <begin position="12"/>
        <end position="30"/>
    </location>
</feature>
<dbReference type="Proteomes" id="UP000017800">
    <property type="component" value="Unassembled WGS sequence"/>
</dbReference>
<dbReference type="eggNOG" id="ENOG5033DQT">
    <property type="taxonomic scope" value="Bacteria"/>
</dbReference>
<protein>
    <submittedName>
        <fullName evidence="2">Uncharacterized protein</fullName>
    </submittedName>
</protein>
<dbReference type="EMBL" id="BAUJ01000022">
    <property type="protein sequence ID" value="GAD89584.1"/>
    <property type="molecule type" value="Genomic_DNA"/>
</dbReference>